<dbReference type="Proteomes" id="UP000826195">
    <property type="component" value="Unassembled WGS sequence"/>
</dbReference>
<evidence type="ECO:0000313" key="2">
    <source>
        <dbReference type="EMBL" id="KAH0535719.1"/>
    </source>
</evidence>
<name>A0AAV7HX59_COTGL</name>
<evidence type="ECO:0000256" key="1">
    <source>
        <dbReference type="SAM" id="MobiDB-lite"/>
    </source>
</evidence>
<protein>
    <submittedName>
        <fullName evidence="2">Uncharacterized protein</fullName>
    </submittedName>
</protein>
<sequence>MQDGDGSSREEKVTRAAGCEPKPASDGGLCTGHRVKIIRDMNLRSAHSDIAMVTPFRRHSLTFYVGCFSYERADVSTGISRQ</sequence>
<reference evidence="2 3" key="1">
    <citation type="journal article" date="2021" name="J. Hered.">
        <title>A chromosome-level genome assembly of the parasitoid wasp, Cotesia glomerata (Hymenoptera: Braconidae).</title>
        <authorList>
            <person name="Pinto B.J."/>
            <person name="Weis J.J."/>
            <person name="Gamble T."/>
            <person name="Ode P.J."/>
            <person name="Paul R."/>
            <person name="Zaspel J.M."/>
        </authorList>
    </citation>
    <scope>NUCLEOTIDE SEQUENCE [LARGE SCALE GENOMIC DNA]</scope>
    <source>
        <strain evidence="2">CgM1</strain>
    </source>
</reference>
<comment type="caution">
    <text evidence="2">The sequence shown here is derived from an EMBL/GenBank/DDBJ whole genome shotgun (WGS) entry which is preliminary data.</text>
</comment>
<feature type="compositionally biased region" description="Basic and acidic residues" evidence="1">
    <location>
        <begin position="1"/>
        <end position="14"/>
    </location>
</feature>
<proteinExistence type="predicted"/>
<evidence type="ECO:0000313" key="3">
    <source>
        <dbReference type="Proteomes" id="UP000826195"/>
    </source>
</evidence>
<feature type="region of interest" description="Disordered" evidence="1">
    <location>
        <begin position="1"/>
        <end position="26"/>
    </location>
</feature>
<dbReference type="AlphaFoldDB" id="A0AAV7HX59"/>
<dbReference type="EMBL" id="JAHXZJ010002982">
    <property type="protein sequence ID" value="KAH0535719.1"/>
    <property type="molecule type" value="Genomic_DNA"/>
</dbReference>
<keyword evidence="3" id="KW-1185">Reference proteome</keyword>
<organism evidence="2 3">
    <name type="scientific">Cotesia glomerata</name>
    <name type="common">Lepidopteran parasitic wasp</name>
    <name type="synonym">Apanteles glomeratus</name>
    <dbReference type="NCBI Taxonomy" id="32391"/>
    <lineage>
        <taxon>Eukaryota</taxon>
        <taxon>Metazoa</taxon>
        <taxon>Ecdysozoa</taxon>
        <taxon>Arthropoda</taxon>
        <taxon>Hexapoda</taxon>
        <taxon>Insecta</taxon>
        <taxon>Pterygota</taxon>
        <taxon>Neoptera</taxon>
        <taxon>Endopterygota</taxon>
        <taxon>Hymenoptera</taxon>
        <taxon>Apocrita</taxon>
        <taxon>Ichneumonoidea</taxon>
        <taxon>Braconidae</taxon>
        <taxon>Microgastrinae</taxon>
        <taxon>Cotesia</taxon>
    </lineage>
</organism>
<gene>
    <name evidence="2" type="ORF">KQX54_018516</name>
</gene>
<accession>A0AAV7HX59</accession>